<protein>
    <submittedName>
        <fullName evidence="1">Uncharacterized protein</fullName>
    </submittedName>
</protein>
<keyword evidence="2" id="KW-1185">Reference proteome</keyword>
<accession>A0A134BDA1</accession>
<comment type="caution">
    <text evidence="1">The sequence shown here is derived from an EMBL/GenBank/DDBJ whole genome shotgun (WGS) entry which is preliminary data.</text>
</comment>
<sequence>MTYIGQPADQYRFVFHPQREFFFERGWMFLCGGVKSLCVMGYG</sequence>
<dbReference type="EMBL" id="LSDK01000021">
    <property type="protein sequence ID" value="KXB77933.1"/>
    <property type="molecule type" value="Genomic_DNA"/>
</dbReference>
<dbReference type="PATRIC" id="fig|322095.3.peg.272"/>
<evidence type="ECO:0000313" key="1">
    <source>
        <dbReference type="EMBL" id="KXB77933.1"/>
    </source>
</evidence>
<gene>
    <name evidence="1" type="ORF">HMPREF3185_00274</name>
</gene>
<reference evidence="2" key="1">
    <citation type="submission" date="2016-01" db="EMBL/GenBank/DDBJ databases">
        <authorList>
            <person name="Mitreva M."/>
            <person name="Pepin K.H."/>
            <person name="Mihindukulasuriya K.A."/>
            <person name="Fulton R."/>
            <person name="Fronick C."/>
            <person name="O'Laughlin M."/>
            <person name="Miner T."/>
            <person name="Herter B."/>
            <person name="Rosa B.A."/>
            <person name="Cordes M."/>
            <person name="Tomlinson C."/>
            <person name="Wollam A."/>
            <person name="Palsikar V.B."/>
            <person name="Mardis E.R."/>
            <person name="Wilson R.K."/>
        </authorList>
    </citation>
    <scope>NUCLEOTIDE SEQUENCE [LARGE SCALE GENOMIC DNA]</scope>
    <source>
        <strain evidence="2">KA00683</strain>
    </source>
</reference>
<name>A0A134BDA1_9PORP</name>
<dbReference type="STRING" id="322095.HMPREF3185_00274"/>
<proteinExistence type="predicted"/>
<organism evidence="1 2">
    <name type="scientific">Porphyromonas somerae</name>
    <dbReference type="NCBI Taxonomy" id="322095"/>
    <lineage>
        <taxon>Bacteria</taxon>
        <taxon>Pseudomonadati</taxon>
        <taxon>Bacteroidota</taxon>
        <taxon>Bacteroidia</taxon>
        <taxon>Bacteroidales</taxon>
        <taxon>Porphyromonadaceae</taxon>
        <taxon>Porphyromonas</taxon>
    </lineage>
</organism>
<evidence type="ECO:0000313" key="2">
    <source>
        <dbReference type="Proteomes" id="UP000070224"/>
    </source>
</evidence>
<dbReference type="AlphaFoldDB" id="A0A134BDA1"/>
<dbReference type="Proteomes" id="UP000070224">
    <property type="component" value="Unassembled WGS sequence"/>
</dbReference>